<dbReference type="GO" id="GO:0016788">
    <property type="term" value="F:hydrolase activity, acting on ester bonds"/>
    <property type="evidence" value="ECO:0007669"/>
    <property type="project" value="UniProtKB-ARBA"/>
</dbReference>
<gene>
    <name evidence="3" type="ORF">PX52LOC_05951</name>
</gene>
<dbReference type="OrthoDB" id="154486at2"/>
<dbReference type="Pfam" id="PF13472">
    <property type="entry name" value="Lipase_GDSL_2"/>
    <property type="match status" value="1"/>
</dbReference>
<proteinExistence type="predicted"/>
<dbReference type="RefSeq" id="WP_149113350.1">
    <property type="nucleotide sequence ID" value="NZ_CP042425.1"/>
</dbReference>
<keyword evidence="4" id="KW-1185">Reference proteome</keyword>
<dbReference type="Gene3D" id="3.40.50.1110">
    <property type="entry name" value="SGNH hydrolase"/>
    <property type="match status" value="1"/>
</dbReference>
<organism evidence="3 4">
    <name type="scientific">Limnoglobus roseus</name>
    <dbReference type="NCBI Taxonomy" id="2598579"/>
    <lineage>
        <taxon>Bacteria</taxon>
        <taxon>Pseudomonadati</taxon>
        <taxon>Planctomycetota</taxon>
        <taxon>Planctomycetia</taxon>
        <taxon>Gemmatales</taxon>
        <taxon>Gemmataceae</taxon>
        <taxon>Limnoglobus</taxon>
    </lineage>
</organism>
<sequence length="313" mass="32985">MKSLFVSIWACLATASLSTPAAADHIYLALGDSSAFGETNRTHNPSDGDRGYVRPFADYLATRDGGVRPTVVNLAINGETSSSFFTGTGRVSSDGQGFNTNYIGLPDPFPQYQQLLNRSARFAANGDQVTTITFQFGANNLDGAASNPAFLLLPPDQQQAAIQGILGQVQSDYVNILGTVRSLYPTADLYAIGYHNPYNGDPSLPISALADPAVRGLNQVIAGVGSAFGAKYVDFYSAIHPNEASLTLIGTIGTDPVNYVHLNDQGYAVASRELIDTASVPAPPAVILAVLGLLPFAGLRVRSRQTSDVAKVA</sequence>
<dbReference type="KEGG" id="lrs:PX52LOC_05951"/>
<keyword evidence="1" id="KW-0732">Signal</keyword>
<feature type="chain" id="PRO_5022710915" description="SGNH hydrolase-type esterase domain-containing protein" evidence="1">
    <location>
        <begin position="22"/>
        <end position="313"/>
    </location>
</feature>
<feature type="signal peptide" evidence="1">
    <location>
        <begin position="1"/>
        <end position="21"/>
    </location>
</feature>
<dbReference type="EMBL" id="CP042425">
    <property type="protein sequence ID" value="QEL18904.1"/>
    <property type="molecule type" value="Genomic_DNA"/>
</dbReference>
<reference evidence="4" key="1">
    <citation type="submission" date="2019-08" db="EMBL/GenBank/DDBJ databases">
        <title>Limnoglobus roseus gen. nov., sp. nov., a novel freshwater planctomycete with a giant genome from the family Gemmataceae.</title>
        <authorList>
            <person name="Kulichevskaya I.S."/>
            <person name="Naumoff D.G."/>
            <person name="Miroshnikov K."/>
            <person name="Ivanova A."/>
            <person name="Philippov D.A."/>
            <person name="Hakobyan A."/>
            <person name="Rijpstra I.C."/>
            <person name="Sinninghe Damste J.S."/>
            <person name="Liesack W."/>
            <person name="Dedysh S.N."/>
        </authorList>
    </citation>
    <scope>NUCLEOTIDE SEQUENCE [LARGE SCALE GENOMIC DNA]</scope>
    <source>
        <strain evidence="4">PX52</strain>
    </source>
</reference>
<evidence type="ECO:0000313" key="3">
    <source>
        <dbReference type="EMBL" id="QEL18904.1"/>
    </source>
</evidence>
<protein>
    <recommendedName>
        <fullName evidence="2">SGNH hydrolase-type esterase domain-containing protein</fullName>
    </recommendedName>
</protein>
<dbReference type="CDD" id="cd00229">
    <property type="entry name" value="SGNH_hydrolase"/>
    <property type="match status" value="1"/>
</dbReference>
<dbReference type="InterPro" id="IPR013830">
    <property type="entry name" value="SGNH_hydro"/>
</dbReference>
<evidence type="ECO:0000313" key="4">
    <source>
        <dbReference type="Proteomes" id="UP000324974"/>
    </source>
</evidence>
<dbReference type="SUPFAM" id="SSF52266">
    <property type="entry name" value="SGNH hydrolase"/>
    <property type="match status" value="1"/>
</dbReference>
<accession>A0A5C1ANW1</accession>
<feature type="domain" description="SGNH hydrolase-type esterase" evidence="2">
    <location>
        <begin position="29"/>
        <end position="269"/>
    </location>
</feature>
<name>A0A5C1ANW1_9BACT</name>
<evidence type="ECO:0000256" key="1">
    <source>
        <dbReference type="SAM" id="SignalP"/>
    </source>
</evidence>
<dbReference type="AlphaFoldDB" id="A0A5C1ANW1"/>
<dbReference type="Proteomes" id="UP000324974">
    <property type="component" value="Chromosome"/>
</dbReference>
<evidence type="ECO:0000259" key="2">
    <source>
        <dbReference type="Pfam" id="PF13472"/>
    </source>
</evidence>
<dbReference type="InterPro" id="IPR036514">
    <property type="entry name" value="SGNH_hydro_sf"/>
</dbReference>